<accession>A6K176</accession>
<reference evidence="1 2" key="1">
    <citation type="submission" date="2005-07" db="EMBL/GenBank/DDBJ databases">
        <authorList>
            <person name="Mural R.J."/>
            <person name="Li P.W."/>
            <person name="Adams M.D."/>
            <person name="Amanatides P.G."/>
            <person name="Baden-Tillson H."/>
            <person name="Barnstead M."/>
            <person name="Chin S.H."/>
            <person name="Dew I."/>
            <person name="Evans C.A."/>
            <person name="Ferriera S."/>
            <person name="Flanigan M."/>
            <person name="Fosler C."/>
            <person name="Glodek A."/>
            <person name="Gu Z."/>
            <person name="Holt R.A."/>
            <person name="Jennings D."/>
            <person name="Kraft C.L."/>
            <person name="Lu F."/>
            <person name="Nguyen T."/>
            <person name="Nusskern D.R."/>
            <person name="Pfannkoch C.M."/>
            <person name="Sitter C."/>
            <person name="Sutton G.G."/>
            <person name="Venter J.C."/>
            <person name="Wang Z."/>
            <person name="Woodage T."/>
            <person name="Zheng X.H."/>
            <person name="Zhong F."/>
        </authorList>
    </citation>
    <scope>NUCLEOTIDE SEQUENCE [LARGE SCALE GENOMIC DNA]</scope>
    <source>
        <strain>BN</strain>
        <strain evidence="2">Sprague-Dawley</strain>
    </source>
</reference>
<proteinExistence type="predicted"/>
<sequence length="87" mass="9568">MWWFEYAWPIGSSAIKRGGLVAGSASLCRRALRSYAQAPPSAEKRASSWLPADQEAALPAPWLPGRCHVSCRDDNGLTLWPQLNVCL</sequence>
<organism evidence="1 2">
    <name type="scientific">Rattus norvegicus</name>
    <name type="common">Rat</name>
    <dbReference type="NCBI Taxonomy" id="10116"/>
    <lineage>
        <taxon>Eukaryota</taxon>
        <taxon>Metazoa</taxon>
        <taxon>Chordata</taxon>
        <taxon>Craniata</taxon>
        <taxon>Vertebrata</taxon>
        <taxon>Euteleostomi</taxon>
        <taxon>Mammalia</taxon>
        <taxon>Eutheria</taxon>
        <taxon>Euarchontoglires</taxon>
        <taxon>Glires</taxon>
        <taxon>Rodentia</taxon>
        <taxon>Myomorpha</taxon>
        <taxon>Muroidea</taxon>
        <taxon>Muridae</taxon>
        <taxon>Murinae</taxon>
        <taxon>Rattus</taxon>
    </lineage>
</organism>
<name>A6K176_RAT</name>
<protein>
    <submittedName>
        <fullName evidence="1">RCG42807</fullName>
    </submittedName>
</protein>
<evidence type="ECO:0000313" key="2">
    <source>
        <dbReference type="Proteomes" id="UP000234681"/>
    </source>
</evidence>
<feature type="non-terminal residue" evidence="1">
    <location>
        <position position="87"/>
    </location>
</feature>
<dbReference type="Proteomes" id="UP000234681">
    <property type="component" value="Chromosome 12"/>
</dbReference>
<evidence type="ECO:0000313" key="1">
    <source>
        <dbReference type="EMBL" id="EDL89534.1"/>
    </source>
</evidence>
<dbReference type="EMBL" id="CH474012">
    <property type="protein sequence ID" value="EDL89534.1"/>
    <property type="molecule type" value="Genomic_DNA"/>
</dbReference>
<dbReference type="AlphaFoldDB" id="A6K176"/>
<gene>
    <name evidence="1" type="ORF">rCG_42807</name>
</gene>